<name>A0A8J6LCX0_TENMO</name>
<reference evidence="1" key="1">
    <citation type="journal article" date="2020" name="J Insects Food Feed">
        <title>The yellow mealworm (Tenebrio molitor) genome: a resource for the emerging insects as food and feed industry.</title>
        <authorList>
            <person name="Eriksson T."/>
            <person name="Andere A."/>
            <person name="Kelstrup H."/>
            <person name="Emery V."/>
            <person name="Picard C."/>
        </authorList>
    </citation>
    <scope>NUCLEOTIDE SEQUENCE</scope>
    <source>
        <strain evidence="1">Stoneville</strain>
        <tissue evidence="1">Whole head</tissue>
    </source>
</reference>
<proteinExistence type="predicted"/>
<keyword evidence="2" id="KW-1185">Reference proteome</keyword>
<protein>
    <submittedName>
        <fullName evidence="1">Uncharacterized protein</fullName>
    </submittedName>
</protein>
<reference evidence="1" key="2">
    <citation type="submission" date="2021-08" db="EMBL/GenBank/DDBJ databases">
        <authorList>
            <person name="Eriksson T."/>
        </authorList>
    </citation>
    <scope>NUCLEOTIDE SEQUENCE</scope>
    <source>
        <strain evidence="1">Stoneville</strain>
        <tissue evidence="1">Whole head</tissue>
    </source>
</reference>
<dbReference type="AlphaFoldDB" id="A0A8J6LCX0"/>
<gene>
    <name evidence="1" type="ORF">GEV33_007593</name>
</gene>
<evidence type="ECO:0000313" key="2">
    <source>
        <dbReference type="Proteomes" id="UP000719412"/>
    </source>
</evidence>
<organism evidence="1 2">
    <name type="scientific">Tenebrio molitor</name>
    <name type="common">Yellow mealworm beetle</name>
    <dbReference type="NCBI Taxonomy" id="7067"/>
    <lineage>
        <taxon>Eukaryota</taxon>
        <taxon>Metazoa</taxon>
        <taxon>Ecdysozoa</taxon>
        <taxon>Arthropoda</taxon>
        <taxon>Hexapoda</taxon>
        <taxon>Insecta</taxon>
        <taxon>Pterygota</taxon>
        <taxon>Neoptera</taxon>
        <taxon>Endopterygota</taxon>
        <taxon>Coleoptera</taxon>
        <taxon>Polyphaga</taxon>
        <taxon>Cucujiformia</taxon>
        <taxon>Tenebrionidae</taxon>
        <taxon>Tenebrio</taxon>
    </lineage>
</organism>
<sequence>MDFSSSETNQEDETEEGPLHIEAYQCLETAILWFQKQEECNNAQLSTLESLRDLAAVKICGKMKQEKD</sequence>
<dbReference type="Proteomes" id="UP000719412">
    <property type="component" value="Unassembled WGS sequence"/>
</dbReference>
<dbReference type="EMBL" id="JABDTM020023428">
    <property type="protein sequence ID" value="KAH0815198.1"/>
    <property type="molecule type" value="Genomic_DNA"/>
</dbReference>
<accession>A0A8J6LCX0</accession>
<comment type="caution">
    <text evidence="1">The sequence shown here is derived from an EMBL/GenBank/DDBJ whole genome shotgun (WGS) entry which is preliminary data.</text>
</comment>
<evidence type="ECO:0000313" key="1">
    <source>
        <dbReference type="EMBL" id="KAH0815198.1"/>
    </source>
</evidence>